<dbReference type="NCBIfam" id="TIGR03083">
    <property type="entry name" value="maleylpyruvate isomerase family mycothiol-dependent enzyme"/>
    <property type="match status" value="1"/>
</dbReference>
<evidence type="ECO:0000313" key="2">
    <source>
        <dbReference type="EMBL" id="MCP2159805.1"/>
    </source>
</evidence>
<protein>
    <submittedName>
        <fullName evidence="2">TIGR03083 family protein</fullName>
    </submittedName>
</protein>
<keyword evidence="3" id="KW-1185">Reference proteome</keyword>
<gene>
    <name evidence="2" type="ORF">LX12_000984</name>
</gene>
<accession>A0ABT1GZL5</accession>
<dbReference type="Proteomes" id="UP001205740">
    <property type="component" value="Unassembled WGS sequence"/>
</dbReference>
<dbReference type="SUPFAM" id="SSF109854">
    <property type="entry name" value="DinB/YfiT-like putative metalloenzymes"/>
    <property type="match status" value="1"/>
</dbReference>
<dbReference type="PANTHER" id="PTHR40758:SF1">
    <property type="entry name" value="CONSERVED PROTEIN"/>
    <property type="match status" value="1"/>
</dbReference>
<proteinExistence type="predicted"/>
<organism evidence="2 3">
    <name type="scientific">Williamsia serinedens</name>
    <dbReference type="NCBI Taxonomy" id="391736"/>
    <lineage>
        <taxon>Bacteria</taxon>
        <taxon>Bacillati</taxon>
        <taxon>Actinomycetota</taxon>
        <taxon>Actinomycetes</taxon>
        <taxon>Mycobacteriales</taxon>
        <taxon>Nocardiaceae</taxon>
        <taxon>Williamsia</taxon>
    </lineage>
</organism>
<evidence type="ECO:0000259" key="1">
    <source>
        <dbReference type="Pfam" id="PF11716"/>
    </source>
</evidence>
<evidence type="ECO:0000313" key="3">
    <source>
        <dbReference type="Proteomes" id="UP001205740"/>
    </source>
</evidence>
<sequence length="271" mass="29207">MSDLTSAPSAPPAVSPDEFRTVIEVATRAMFTAVLVAESGAAVPTCPGWSVRHLTAHTGMVHRWARAQILGVEPPFADDAAVLARVRVPDLPVWLLDGADALVSTLRDAPEDVAAWVFMETGRTPLEFWHRRQAHETVVHAVDAMAVARGSVPTAAEVTAALGDVLTPGLALDGLDELLVRFAPRGRSKLWDGAPLTIAVVADDTDASWTLSVAEDALTVTPGHADVDVDARWTGTAAQLYLGLWNRGEEITVDGDPDLLHRWRSRHRVRM</sequence>
<feature type="domain" description="Mycothiol-dependent maleylpyruvate isomerase metal-binding" evidence="1">
    <location>
        <begin position="33"/>
        <end position="144"/>
    </location>
</feature>
<comment type="caution">
    <text evidence="2">The sequence shown here is derived from an EMBL/GenBank/DDBJ whole genome shotgun (WGS) entry which is preliminary data.</text>
</comment>
<dbReference type="InterPro" id="IPR024344">
    <property type="entry name" value="MDMPI_metal-binding"/>
</dbReference>
<name>A0ABT1GZL5_9NOCA</name>
<dbReference type="InterPro" id="IPR034660">
    <property type="entry name" value="DinB/YfiT-like"/>
</dbReference>
<reference evidence="2 3" key="1">
    <citation type="submission" date="2022-06" db="EMBL/GenBank/DDBJ databases">
        <title>Genomic Encyclopedia of Archaeal and Bacterial Type Strains, Phase II (KMG-II): from individual species to whole genera.</title>
        <authorList>
            <person name="Goeker M."/>
        </authorList>
    </citation>
    <scope>NUCLEOTIDE SEQUENCE [LARGE SCALE GENOMIC DNA]</scope>
    <source>
        <strain evidence="2 3">DSM 45037</strain>
    </source>
</reference>
<dbReference type="InterPro" id="IPR017517">
    <property type="entry name" value="Maleyloyr_isom"/>
</dbReference>
<dbReference type="EMBL" id="JAMTCG010000002">
    <property type="protein sequence ID" value="MCP2159805.1"/>
    <property type="molecule type" value="Genomic_DNA"/>
</dbReference>
<dbReference type="PANTHER" id="PTHR40758">
    <property type="entry name" value="CONSERVED PROTEIN"/>
    <property type="match status" value="1"/>
</dbReference>
<dbReference type="Pfam" id="PF11716">
    <property type="entry name" value="MDMPI_N"/>
    <property type="match status" value="1"/>
</dbReference>
<dbReference type="RefSeq" id="WP_253653407.1">
    <property type="nucleotide sequence ID" value="NZ_BAAAOE010000001.1"/>
</dbReference>